<dbReference type="PROSITE" id="PS51206">
    <property type="entry name" value="SF3_HELICASE_1"/>
    <property type="match status" value="1"/>
</dbReference>
<evidence type="ECO:0000256" key="1">
    <source>
        <dbReference type="ARBA" id="ARBA00022741"/>
    </source>
</evidence>
<sequence>MLNFNLGLPPIPGVTVTEFKERTYEQILAEASNLSADDVTTIERICEEAAGLSPIKKDAILRQIHLVTGIAKKMLTQQAEGNANNSEPDQLELARKVIASIGPENILQSGQFTWKFAPTGVWKRCDDREVKQGVQTTLENERLAVTSSRVNGVTEVLKSDIFKADHEFNRGNPESVNCLNGELELLGEHWLLRPHRRELYRTTQIPIAFDPSATAPLFWQFLNEIFRDDPDRNHKITVVLEMMGYSLMGHANREKFMLLIGAGANGKSVILATLESLLGKENVAGVQPANFDNRFQRGHLDQKLANIVTELKQGETIADAELKAITSGEPATVEHKNKDPFVMRPFATCWFGTNHMPHTRDYSDAFFRRAIVVPFNRVFGPHEQDPGLKEKLTTELPGILNYVLWAYAQVVKRGGFTVPASSFEAQRKWQIEANQVAQFVEDRCEGRADGRATIEFLYETYKGWAQAVGVRQTLGQRHFCDRLEQLGFNRAKGTAGVRIISGLTLKGMPA</sequence>
<keyword evidence="3 6" id="KW-0347">Helicase</keyword>
<evidence type="ECO:0000256" key="2">
    <source>
        <dbReference type="ARBA" id="ARBA00022801"/>
    </source>
</evidence>
<dbReference type="SUPFAM" id="SSF52540">
    <property type="entry name" value="P-loop containing nucleoside triphosphate hydrolases"/>
    <property type="match status" value="1"/>
</dbReference>
<dbReference type="EMBL" id="SMBH01000002">
    <property type="protein sequence ID" value="TCU18807.1"/>
    <property type="molecule type" value="Genomic_DNA"/>
</dbReference>
<dbReference type="GO" id="GO:0004386">
    <property type="term" value="F:helicase activity"/>
    <property type="evidence" value="ECO:0007669"/>
    <property type="project" value="UniProtKB-KW"/>
</dbReference>
<dbReference type="NCBIfam" id="TIGR01613">
    <property type="entry name" value="primase_Cterm"/>
    <property type="match status" value="1"/>
</dbReference>
<evidence type="ECO:0000256" key="3">
    <source>
        <dbReference type="ARBA" id="ARBA00022806"/>
    </source>
</evidence>
<dbReference type="PANTHER" id="PTHR35372:SF2">
    <property type="entry name" value="SF3 HELICASE DOMAIN-CONTAINING PROTEIN"/>
    <property type="match status" value="1"/>
</dbReference>
<comment type="caution">
    <text evidence="6">The sequence shown here is derived from an EMBL/GenBank/DDBJ whole genome shotgun (WGS) entry which is preliminary data.</text>
</comment>
<name>A0A4R3QDL1_RHISU</name>
<evidence type="ECO:0000256" key="4">
    <source>
        <dbReference type="ARBA" id="ARBA00022840"/>
    </source>
</evidence>
<dbReference type="GO" id="GO:0016787">
    <property type="term" value="F:hydrolase activity"/>
    <property type="evidence" value="ECO:0007669"/>
    <property type="project" value="UniProtKB-KW"/>
</dbReference>
<evidence type="ECO:0000313" key="7">
    <source>
        <dbReference type="Proteomes" id="UP000294576"/>
    </source>
</evidence>
<keyword evidence="4" id="KW-0067">ATP-binding</keyword>
<dbReference type="InterPro" id="IPR045455">
    <property type="entry name" value="NrS-1_pol-like_helicase"/>
</dbReference>
<dbReference type="InterPro" id="IPR014015">
    <property type="entry name" value="Helicase_SF3_DNA-vir"/>
</dbReference>
<dbReference type="PANTHER" id="PTHR35372">
    <property type="entry name" value="ATP BINDING PROTEIN-RELATED"/>
    <property type="match status" value="1"/>
</dbReference>
<evidence type="ECO:0000259" key="5">
    <source>
        <dbReference type="PROSITE" id="PS51206"/>
    </source>
</evidence>
<dbReference type="InterPro" id="IPR004968">
    <property type="entry name" value="DNA_primase/NTPase_C"/>
</dbReference>
<protein>
    <submittedName>
        <fullName evidence="6">Putative DNA primase/helicase</fullName>
    </submittedName>
</protein>
<dbReference type="Gene3D" id="3.40.50.300">
    <property type="entry name" value="P-loop containing nucleotide triphosphate hydrolases"/>
    <property type="match status" value="1"/>
</dbReference>
<dbReference type="Pfam" id="PF03288">
    <property type="entry name" value="Pox_D5"/>
    <property type="match status" value="1"/>
</dbReference>
<dbReference type="AlphaFoldDB" id="A0A4R3QDL1"/>
<dbReference type="Pfam" id="PF19263">
    <property type="entry name" value="DUF5906"/>
    <property type="match status" value="1"/>
</dbReference>
<feature type="domain" description="SF3 helicase" evidence="5">
    <location>
        <begin position="234"/>
        <end position="388"/>
    </location>
</feature>
<keyword evidence="1" id="KW-0547">Nucleotide-binding</keyword>
<proteinExistence type="predicted"/>
<evidence type="ECO:0000313" key="6">
    <source>
        <dbReference type="EMBL" id="TCU18807.1"/>
    </source>
</evidence>
<dbReference type="InterPro" id="IPR006500">
    <property type="entry name" value="Helicase_put_C_phage/plasmid"/>
</dbReference>
<organism evidence="6 7">
    <name type="scientific">Rhizobium sullae</name>
    <name type="common">Rhizobium hedysari</name>
    <dbReference type="NCBI Taxonomy" id="50338"/>
    <lineage>
        <taxon>Bacteria</taxon>
        <taxon>Pseudomonadati</taxon>
        <taxon>Pseudomonadota</taxon>
        <taxon>Alphaproteobacteria</taxon>
        <taxon>Hyphomicrobiales</taxon>
        <taxon>Rhizobiaceae</taxon>
        <taxon>Rhizobium/Agrobacterium group</taxon>
        <taxon>Rhizobium</taxon>
    </lineage>
</organism>
<dbReference type="GO" id="GO:0005524">
    <property type="term" value="F:ATP binding"/>
    <property type="evidence" value="ECO:0007669"/>
    <property type="project" value="UniProtKB-KW"/>
</dbReference>
<dbReference type="InterPro" id="IPR014818">
    <property type="entry name" value="Phage/plasmid_primase_P4_C"/>
</dbReference>
<dbReference type="Pfam" id="PF08706">
    <property type="entry name" value="D5_N"/>
    <property type="match status" value="1"/>
</dbReference>
<dbReference type="InterPro" id="IPR051620">
    <property type="entry name" value="ORF904-like_C"/>
</dbReference>
<dbReference type="InterPro" id="IPR027417">
    <property type="entry name" value="P-loop_NTPase"/>
</dbReference>
<keyword evidence="2" id="KW-0378">Hydrolase</keyword>
<dbReference type="SMART" id="SM00885">
    <property type="entry name" value="D5_N"/>
    <property type="match status" value="1"/>
</dbReference>
<reference evidence="6 7" key="1">
    <citation type="submission" date="2019-03" db="EMBL/GenBank/DDBJ databases">
        <title>Genomic Encyclopedia of Type Strains, Phase IV (KMG-V): Genome sequencing to study the core and pangenomes of soil and plant-associated prokaryotes.</title>
        <authorList>
            <person name="Whitman W."/>
        </authorList>
    </citation>
    <scope>NUCLEOTIDE SEQUENCE [LARGE SCALE GENOMIC DNA]</scope>
    <source>
        <strain evidence="6 7">Hc14</strain>
    </source>
</reference>
<gene>
    <name evidence="6" type="ORF">EV132_10234</name>
</gene>
<accession>A0A4R3QDL1</accession>
<dbReference type="Proteomes" id="UP000294576">
    <property type="component" value="Unassembled WGS sequence"/>
</dbReference>
<dbReference type="RefSeq" id="WP_165928103.1">
    <property type="nucleotide sequence ID" value="NZ_SMBH01000002.1"/>
</dbReference>